<dbReference type="RefSeq" id="WP_036638702.1">
    <property type="nucleotide sequence ID" value="NZ_JFZB01000026.1"/>
</dbReference>
<gene>
    <name evidence="2" type="ORF">CG50_06050</name>
</gene>
<dbReference type="PROSITE" id="PS00571">
    <property type="entry name" value="AMIDASES"/>
    <property type="match status" value="1"/>
</dbReference>
<organism evidence="2 3">
    <name type="scientific">Paenirhodobacter enshiensis</name>
    <dbReference type="NCBI Taxonomy" id="1105367"/>
    <lineage>
        <taxon>Bacteria</taxon>
        <taxon>Pseudomonadati</taxon>
        <taxon>Pseudomonadota</taxon>
        <taxon>Alphaproteobacteria</taxon>
        <taxon>Rhodobacterales</taxon>
        <taxon>Rhodobacter group</taxon>
        <taxon>Paenirhodobacter</taxon>
    </lineage>
</organism>
<dbReference type="PANTHER" id="PTHR11895:SF176">
    <property type="entry name" value="AMIDASE AMID-RELATED"/>
    <property type="match status" value="1"/>
</dbReference>
<comment type="caution">
    <text evidence="2">The sequence shown here is derived from an EMBL/GenBank/DDBJ whole genome shotgun (WGS) entry which is preliminary data.</text>
</comment>
<dbReference type="AlphaFoldDB" id="A0A086XT66"/>
<dbReference type="GO" id="GO:0003824">
    <property type="term" value="F:catalytic activity"/>
    <property type="evidence" value="ECO:0007669"/>
    <property type="project" value="InterPro"/>
</dbReference>
<evidence type="ECO:0000313" key="3">
    <source>
        <dbReference type="Proteomes" id="UP000028824"/>
    </source>
</evidence>
<dbReference type="InterPro" id="IPR023631">
    <property type="entry name" value="Amidase_dom"/>
</dbReference>
<dbReference type="SUPFAM" id="SSF75304">
    <property type="entry name" value="Amidase signature (AS) enzymes"/>
    <property type="match status" value="1"/>
</dbReference>
<name>A0A086XT66_9RHOB</name>
<dbReference type="Gene3D" id="3.90.1300.10">
    <property type="entry name" value="Amidase signature (AS) domain"/>
    <property type="match status" value="1"/>
</dbReference>
<dbReference type="eggNOG" id="COG0154">
    <property type="taxonomic scope" value="Bacteria"/>
</dbReference>
<dbReference type="STRING" id="1105367.CG50_06050"/>
<dbReference type="EMBL" id="JFZB01000026">
    <property type="protein sequence ID" value="KFI25216.1"/>
    <property type="molecule type" value="Genomic_DNA"/>
</dbReference>
<dbReference type="Proteomes" id="UP000028824">
    <property type="component" value="Unassembled WGS sequence"/>
</dbReference>
<sequence length="468" mass="48218">MEIWQRTVTALAADIRDGRLTAREVARVSLDRAERLGSRLRSIATLDPDRVLAEAAAADADLAAGRLRGPLHGVPVGIKDICDVAGYETGNGSRLTTGQSGPAAADCVVVGRLRAAGAIVLAKTETHEFAIGGPDPTLPTGPARNPWNLDHYPGGSSSGSGASVAAAIVPAAIGTDTGGSIRIPSAYCGLAGMKPTYGRVSRRGISPLAWSLDHAGPMTWTMADNALMLNAISGYDAGDPGSAAARVPDFPSGIDAGVAGLRIGVMAGWVEDCAGRLSPEVTAALDAAAGALRAAGAEIGEWRGSPVQDFIAVNRVMLLAEAFTVHEQDFRTQPGIFGPFLRERLAVGALLSAADYIQALRRRQEMIAEFAAAFRDFDLLLCLSGASDAPVAAAQKPGTMLSGLNLTGPFNVTGNPVLSAPCGPDAGGLPASVQIVAAPFQEALAYRAGRVIERALGARDLRPDIAFS</sequence>
<keyword evidence="3" id="KW-1185">Reference proteome</keyword>
<dbReference type="OrthoDB" id="9777859at2"/>
<dbReference type="InterPro" id="IPR000120">
    <property type="entry name" value="Amidase"/>
</dbReference>
<feature type="domain" description="Amidase" evidence="1">
    <location>
        <begin position="24"/>
        <end position="443"/>
    </location>
</feature>
<reference evidence="2 3" key="1">
    <citation type="submission" date="2014-03" db="EMBL/GenBank/DDBJ databases">
        <title>Genome of Paenirhodobacter enshiensis DW2-9.</title>
        <authorList>
            <person name="Wang D."/>
            <person name="Wang G."/>
        </authorList>
    </citation>
    <scope>NUCLEOTIDE SEQUENCE [LARGE SCALE GENOMIC DNA]</scope>
    <source>
        <strain evidence="2 3">DW2-9</strain>
    </source>
</reference>
<dbReference type="InterPro" id="IPR036928">
    <property type="entry name" value="AS_sf"/>
</dbReference>
<dbReference type="PANTHER" id="PTHR11895">
    <property type="entry name" value="TRANSAMIDASE"/>
    <property type="match status" value="1"/>
</dbReference>
<accession>A0A086XT66</accession>
<evidence type="ECO:0000313" key="2">
    <source>
        <dbReference type="EMBL" id="KFI25216.1"/>
    </source>
</evidence>
<evidence type="ECO:0000259" key="1">
    <source>
        <dbReference type="Pfam" id="PF01425"/>
    </source>
</evidence>
<dbReference type="InterPro" id="IPR020556">
    <property type="entry name" value="Amidase_CS"/>
</dbReference>
<dbReference type="Pfam" id="PF01425">
    <property type="entry name" value="Amidase"/>
    <property type="match status" value="1"/>
</dbReference>
<protein>
    <recommendedName>
        <fullName evidence="1">Amidase domain-containing protein</fullName>
    </recommendedName>
</protein>
<proteinExistence type="predicted"/>